<dbReference type="Pfam" id="PF08664">
    <property type="entry name" value="YcbB"/>
    <property type="match status" value="1"/>
</dbReference>
<dbReference type="InterPro" id="IPR011006">
    <property type="entry name" value="CheY-like_superfamily"/>
</dbReference>
<gene>
    <name evidence="5" type="ORF">E4V82_03435</name>
</gene>
<evidence type="ECO:0000313" key="6">
    <source>
        <dbReference type="Proteomes" id="UP000342249"/>
    </source>
</evidence>
<evidence type="ECO:0000313" key="5">
    <source>
        <dbReference type="EMBL" id="MPQ61170.1"/>
    </source>
</evidence>
<dbReference type="Gene3D" id="3.40.50.2300">
    <property type="match status" value="1"/>
</dbReference>
<evidence type="ECO:0000256" key="3">
    <source>
        <dbReference type="PROSITE-ProRule" id="PRU00169"/>
    </source>
</evidence>
<dbReference type="EMBL" id="SPSF01000013">
    <property type="protein sequence ID" value="MPQ61170.1"/>
    <property type="molecule type" value="Genomic_DNA"/>
</dbReference>
<protein>
    <recommendedName>
        <fullName evidence="1">Stage 0 sporulation protein A homolog</fullName>
    </recommendedName>
</protein>
<dbReference type="InterPro" id="IPR001789">
    <property type="entry name" value="Sig_transdc_resp-reg_receiver"/>
</dbReference>
<dbReference type="GO" id="GO:0000160">
    <property type="term" value="P:phosphorelay signal transduction system"/>
    <property type="evidence" value="ECO:0007669"/>
    <property type="project" value="InterPro"/>
</dbReference>
<evidence type="ECO:0000256" key="1">
    <source>
        <dbReference type="ARBA" id="ARBA00018672"/>
    </source>
</evidence>
<dbReference type="PROSITE" id="PS50110">
    <property type="entry name" value="RESPONSE_REGULATORY"/>
    <property type="match status" value="1"/>
</dbReference>
<keyword evidence="3" id="KW-0597">Phosphoprotein</keyword>
<reference evidence="5" key="1">
    <citation type="journal article" date="2019" name="Lett. Appl. Microbiol.">
        <title>A case of 'blown pack' spoilage of vacuum-packaged pork likely associated with Clostridium estertheticum in Canada.</title>
        <authorList>
            <person name="Zhang P."/>
            <person name="Ward P."/>
            <person name="McMullen L.M."/>
            <person name="Yang X."/>
        </authorList>
    </citation>
    <scope>NUCLEOTIDE SEQUENCE [LARGE SCALE GENOMIC DNA]</scope>
    <source>
        <strain evidence="5">MA19</strain>
    </source>
</reference>
<evidence type="ECO:0000259" key="4">
    <source>
        <dbReference type="PROSITE" id="PS50110"/>
    </source>
</evidence>
<organism evidence="5 6">
    <name type="scientific">Clostridium estertheticum</name>
    <dbReference type="NCBI Taxonomy" id="238834"/>
    <lineage>
        <taxon>Bacteria</taxon>
        <taxon>Bacillati</taxon>
        <taxon>Bacillota</taxon>
        <taxon>Clostridia</taxon>
        <taxon>Eubacteriales</taxon>
        <taxon>Clostridiaceae</taxon>
        <taxon>Clostridium</taxon>
    </lineage>
</organism>
<evidence type="ECO:0000256" key="2">
    <source>
        <dbReference type="ARBA" id="ARBA00024867"/>
    </source>
</evidence>
<dbReference type="InterPro" id="IPR052048">
    <property type="entry name" value="ST_Response_Regulator"/>
</dbReference>
<feature type="domain" description="Response regulatory" evidence="4">
    <location>
        <begin position="2"/>
        <end position="118"/>
    </location>
</feature>
<dbReference type="RefSeq" id="WP_152750428.1">
    <property type="nucleotide sequence ID" value="NZ_SPSE01000014.1"/>
</dbReference>
<proteinExistence type="predicted"/>
<sequence length="279" mass="31723">MRYYIVDDDISIVRILTNIIEENNSFEVIGSSNDGETAFNQILLLNPDIVLVDLLMPKMDGNTLVRELKNLRPNICFVMISQVLDKTLVEDSYKSGIEFFIKKPINKIEVEKVTSKVAENIEMRMMLSNIKKMLKDSVQPDADINGNIKEIKQILSMLGMLGEKGTTDIIKICTYLIENKQSFSDCNLEKLFSCFGDNPEIVKQRIRRAIKDGLKNIANLGIEDTMNETFYTYSNVLFNFSSVKAEMDHIKGIKKSGGKISVNKFFEGILLNCEMGQKF</sequence>
<accession>A0A5N7IXG9</accession>
<dbReference type="AlphaFoldDB" id="A0A5N7IXG9"/>
<dbReference type="PANTHER" id="PTHR43228">
    <property type="entry name" value="TWO-COMPONENT RESPONSE REGULATOR"/>
    <property type="match status" value="1"/>
</dbReference>
<dbReference type="SUPFAM" id="SSF52172">
    <property type="entry name" value="CheY-like"/>
    <property type="match status" value="1"/>
</dbReference>
<comment type="caution">
    <text evidence="5">The sequence shown here is derived from an EMBL/GenBank/DDBJ whole genome shotgun (WGS) entry which is preliminary data.</text>
</comment>
<dbReference type="SMART" id="SM00448">
    <property type="entry name" value="REC"/>
    <property type="match status" value="1"/>
</dbReference>
<name>A0A5N7IXG9_9CLOT</name>
<feature type="modified residue" description="4-aspartylphosphate" evidence="3">
    <location>
        <position position="53"/>
    </location>
</feature>
<dbReference type="PANTHER" id="PTHR43228:SF8">
    <property type="entry name" value="TRANSCRIPTIONAL REGULATORY PROTEIN GLNL"/>
    <property type="match status" value="1"/>
</dbReference>
<dbReference type="Proteomes" id="UP000342249">
    <property type="component" value="Unassembled WGS sequence"/>
</dbReference>
<dbReference type="Pfam" id="PF00072">
    <property type="entry name" value="Response_reg"/>
    <property type="match status" value="1"/>
</dbReference>
<dbReference type="InterPro" id="IPR013972">
    <property type="entry name" value="YcbB"/>
</dbReference>
<comment type="function">
    <text evidence="2">May play the central regulatory role in sporulation. It may be an element of the effector pathway responsible for the activation of sporulation genes in response to nutritional stress. Spo0A may act in concert with spo0H (a sigma factor) to control the expression of some genes that are critical to the sporulation process.</text>
</comment>